<sequence>MGNSRSKRRSKNQRRKDSPFRHNPILEPICAFERLASKSNLTVGEASRSFQVPIGNSFSEG</sequence>
<dbReference type="EMBL" id="CP033614">
    <property type="protein sequence ID" value="AYV57601.1"/>
    <property type="molecule type" value="Genomic_DNA"/>
</dbReference>
<reference evidence="2 3" key="1">
    <citation type="submission" date="2018-11" db="EMBL/GenBank/DDBJ databases">
        <title>Complete genome sequence of Leptospira kmetyi isolate LS 001/16 from soil sample associated with a leptospirosis patient in Kelantan.</title>
        <authorList>
            <person name="Muhammad Yusoff F."/>
            <person name="Muhammad Yusoff S."/>
            <person name="Ahmad M.N."/>
            <person name="Yusof N.Y."/>
            <person name="Aziah I."/>
        </authorList>
    </citation>
    <scope>NUCLEOTIDE SEQUENCE [LARGE SCALE GENOMIC DNA]</scope>
    <source>
        <strain evidence="2 3">LS 001/16</strain>
    </source>
</reference>
<evidence type="ECO:0000313" key="2">
    <source>
        <dbReference type="EMBL" id="AYV57601.1"/>
    </source>
</evidence>
<dbReference type="AlphaFoldDB" id="A0AAD0UR05"/>
<evidence type="ECO:0000313" key="3">
    <source>
        <dbReference type="Proteomes" id="UP000276407"/>
    </source>
</evidence>
<name>A0AAD0UR05_9LEPT</name>
<organism evidence="2 3">
    <name type="scientific">Leptospira kmetyi</name>
    <dbReference type="NCBI Taxonomy" id="408139"/>
    <lineage>
        <taxon>Bacteria</taxon>
        <taxon>Pseudomonadati</taxon>
        <taxon>Spirochaetota</taxon>
        <taxon>Spirochaetia</taxon>
        <taxon>Leptospirales</taxon>
        <taxon>Leptospiraceae</taxon>
        <taxon>Leptospira</taxon>
    </lineage>
</organism>
<accession>A0AAD0UR05</accession>
<gene>
    <name evidence="2" type="ORF">EFP84_15850</name>
</gene>
<dbReference type="KEGG" id="lkm:EFP84_15850"/>
<dbReference type="Proteomes" id="UP000276407">
    <property type="component" value="Chromosome 1"/>
</dbReference>
<feature type="compositionally biased region" description="Basic residues" evidence="1">
    <location>
        <begin position="1"/>
        <end position="14"/>
    </location>
</feature>
<proteinExistence type="predicted"/>
<feature type="region of interest" description="Disordered" evidence="1">
    <location>
        <begin position="1"/>
        <end position="23"/>
    </location>
</feature>
<evidence type="ECO:0000256" key="1">
    <source>
        <dbReference type="SAM" id="MobiDB-lite"/>
    </source>
</evidence>
<protein>
    <submittedName>
        <fullName evidence="2">Uncharacterized protein</fullName>
    </submittedName>
</protein>